<comment type="caution">
    <text evidence="2">The sequence shown here is derived from an EMBL/GenBank/DDBJ whole genome shotgun (WGS) entry which is preliminary data.</text>
</comment>
<sequence length="228" mass="25498">MVPHRHIESAAAMASASHTVTAISYSLALNSSQSFLRPSNLPLQIPPQSKPTHRNPILKFSTTRTRATVDGGEQSATATSQLAQEPPQPTKEVEESVKLLKNAAKTRRVAKEEKELKGGRYFPVTAVQRFDAAGKRIENGVYFGPFGCLTFEGRFSWKERILAFVFESIRIKIGPLKTLEIGLGQKDDREPSTKDPFFIWFYIDEELAVGRGKRGGTAFWCRCHRVMT</sequence>
<dbReference type="PANTHER" id="PTHR35690">
    <property type="entry name" value="OS01G0363500 PROTEIN"/>
    <property type="match status" value="1"/>
</dbReference>
<reference evidence="2 3" key="1">
    <citation type="submission" date="2018-10" db="EMBL/GenBank/DDBJ databases">
        <title>A high-quality apple genome assembly.</title>
        <authorList>
            <person name="Hu J."/>
        </authorList>
    </citation>
    <scope>NUCLEOTIDE SEQUENCE [LARGE SCALE GENOMIC DNA]</scope>
    <source>
        <strain evidence="3">cv. HFTH1</strain>
        <tissue evidence="2">Young leaf</tissue>
    </source>
</reference>
<feature type="region of interest" description="Disordered" evidence="1">
    <location>
        <begin position="66"/>
        <end position="91"/>
    </location>
</feature>
<name>A0A498JNE4_MALDO</name>
<protein>
    <submittedName>
        <fullName evidence="2">Uncharacterized protein</fullName>
    </submittedName>
</protein>
<evidence type="ECO:0000313" key="3">
    <source>
        <dbReference type="Proteomes" id="UP000290289"/>
    </source>
</evidence>
<proteinExistence type="predicted"/>
<evidence type="ECO:0000313" key="2">
    <source>
        <dbReference type="EMBL" id="RXH96605.1"/>
    </source>
</evidence>
<dbReference type="Proteomes" id="UP000290289">
    <property type="component" value="Chromosome 6"/>
</dbReference>
<organism evidence="2 3">
    <name type="scientific">Malus domestica</name>
    <name type="common">Apple</name>
    <name type="synonym">Pyrus malus</name>
    <dbReference type="NCBI Taxonomy" id="3750"/>
    <lineage>
        <taxon>Eukaryota</taxon>
        <taxon>Viridiplantae</taxon>
        <taxon>Streptophyta</taxon>
        <taxon>Embryophyta</taxon>
        <taxon>Tracheophyta</taxon>
        <taxon>Spermatophyta</taxon>
        <taxon>Magnoliopsida</taxon>
        <taxon>eudicotyledons</taxon>
        <taxon>Gunneridae</taxon>
        <taxon>Pentapetalae</taxon>
        <taxon>rosids</taxon>
        <taxon>fabids</taxon>
        <taxon>Rosales</taxon>
        <taxon>Rosaceae</taxon>
        <taxon>Amygdaloideae</taxon>
        <taxon>Maleae</taxon>
        <taxon>Malus</taxon>
    </lineage>
</organism>
<feature type="compositionally biased region" description="Polar residues" evidence="1">
    <location>
        <begin position="74"/>
        <end position="83"/>
    </location>
</feature>
<dbReference type="AlphaFoldDB" id="A0A498JNE4"/>
<dbReference type="EMBL" id="RDQH01000332">
    <property type="protein sequence ID" value="RXH96605.1"/>
    <property type="molecule type" value="Genomic_DNA"/>
</dbReference>
<gene>
    <name evidence="2" type="ORF">DVH24_009109</name>
</gene>
<accession>A0A498JNE4</accession>
<evidence type="ECO:0000256" key="1">
    <source>
        <dbReference type="SAM" id="MobiDB-lite"/>
    </source>
</evidence>
<dbReference type="STRING" id="3750.A0A498JNE4"/>
<keyword evidence="3" id="KW-1185">Reference proteome</keyword>
<dbReference type="PANTHER" id="PTHR35690:SF1">
    <property type="entry name" value="OS01G0363500 PROTEIN"/>
    <property type="match status" value="1"/>
</dbReference>